<sequence length="300" mass="32860">MRFELTDLRVFLAIAEAKSLTAGASDVHLTAPSASYRLKNLEQAVGVPLFRRTQKGMALTAAGETMLRHARTILDNVERLQADMRRHTDGIEGHLRVHANSSTMSSLPAALSRFLAAYPNVNVDLEEHLSEESVRAVLDGRADIGLVAGAIDLRGLESIRYGEDQLLFVVPPRHPLGMHERVSLTQALQYDLVSIGSRSSNFLFLKEMATRAGKEPRVRVHAANFPAVIRCVQEGAGISLVPRSVADPAIEQGLVEGVGLDEPWARREQRIVVRSQEALPGFARAFIRFVAESGEAGIDR</sequence>
<dbReference type="GO" id="GO:0003677">
    <property type="term" value="F:DNA binding"/>
    <property type="evidence" value="ECO:0007669"/>
    <property type="project" value="UniProtKB-KW"/>
</dbReference>
<reference evidence="6" key="1">
    <citation type="submission" date="2021-03" db="EMBL/GenBank/DDBJ databases">
        <authorList>
            <person name="Peeters C."/>
        </authorList>
    </citation>
    <scope>NUCLEOTIDE SEQUENCE</scope>
    <source>
        <strain evidence="6">LMG 31506</strain>
    </source>
</reference>
<dbReference type="InterPro" id="IPR036388">
    <property type="entry name" value="WH-like_DNA-bd_sf"/>
</dbReference>
<keyword evidence="7" id="KW-1185">Reference proteome</keyword>
<dbReference type="PANTHER" id="PTHR30419">
    <property type="entry name" value="HTH-TYPE TRANSCRIPTIONAL REGULATOR YBHD"/>
    <property type="match status" value="1"/>
</dbReference>
<keyword evidence="3" id="KW-0238">DNA-binding</keyword>
<dbReference type="CDD" id="cd08421">
    <property type="entry name" value="PBP2_LTTR_like_1"/>
    <property type="match status" value="1"/>
</dbReference>
<dbReference type="SUPFAM" id="SSF53850">
    <property type="entry name" value="Periplasmic binding protein-like II"/>
    <property type="match status" value="1"/>
</dbReference>
<evidence type="ECO:0000313" key="6">
    <source>
        <dbReference type="EMBL" id="CAG2142273.1"/>
    </source>
</evidence>
<dbReference type="SUPFAM" id="SSF46785">
    <property type="entry name" value="Winged helix' DNA-binding domain"/>
    <property type="match status" value="1"/>
</dbReference>
<name>A0A916ISM4_9BURK</name>
<dbReference type="Gene3D" id="1.10.10.10">
    <property type="entry name" value="Winged helix-like DNA-binding domain superfamily/Winged helix DNA-binding domain"/>
    <property type="match status" value="1"/>
</dbReference>
<dbReference type="Gene3D" id="3.40.190.290">
    <property type="match status" value="1"/>
</dbReference>
<dbReference type="FunFam" id="1.10.10.10:FF:000001">
    <property type="entry name" value="LysR family transcriptional regulator"/>
    <property type="match status" value="1"/>
</dbReference>
<dbReference type="GO" id="GO:0003700">
    <property type="term" value="F:DNA-binding transcription factor activity"/>
    <property type="evidence" value="ECO:0007669"/>
    <property type="project" value="InterPro"/>
</dbReference>
<dbReference type="GO" id="GO:0005829">
    <property type="term" value="C:cytosol"/>
    <property type="evidence" value="ECO:0007669"/>
    <property type="project" value="TreeGrafter"/>
</dbReference>
<keyword evidence="2" id="KW-0805">Transcription regulation</keyword>
<protein>
    <submittedName>
        <fullName evidence="6">HTH-type transcriptional regulator CynR</fullName>
    </submittedName>
</protein>
<dbReference type="AlphaFoldDB" id="A0A916ISM4"/>
<evidence type="ECO:0000256" key="1">
    <source>
        <dbReference type="ARBA" id="ARBA00009437"/>
    </source>
</evidence>
<evidence type="ECO:0000256" key="3">
    <source>
        <dbReference type="ARBA" id="ARBA00023125"/>
    </source>
</evidence>
<dbReference type="InterPro" id="IPR000847">
    <property type="entry name" value="LysR_HTH_N"/>
</dbReference>
<keyword evidence="4" id="KW-0804">Transcription</keyword>
<comment type="caution">
    <text evidence="6">The sequence shown here is derived from an EMBL/GenBank/DDBJ whole genome shotgun (WGS) entry which is preliminary data.</text>
</comment>
<dbReference type="Pfam" id="PF00126">
    <property type="entry name" value="HTH_1"/>
    <property type="match status" value="1"/>
</dbReference>
<dbReference type="InterPro" id="IPR050950">
    <property type="entry name" value="HTH-type_LysR_regulators"/>
</dbReference>
<dbReference type="Pfam" id="PF03466">
    <property type="entry name" value="LysR_substrate"/>
    <property type="match status" value="1"/>
</dbReference>
<dbReference type="InterPro" id="IPR036390">
    <property type="entry name" value="WH_DNA-bd_sf"/>
</dbReference>
<evidence type="ECO:0000259" key="5">
    <source>
        <dbReference type="PROSITE" id="PS50931"/>
    </source>
</evidence>
<dbReference type="EMBL" id="CAJPUY010000008">
    <property type="protein sequence ID" value="CAG2142273.1"/>
    <property type="molecule type" value="Genomic_DNA"/>
</dbReference>
<dbReference type="RefSeq" id="WP_211947592.1">
    <property type="nucleotide sequence ID" value="NZ_CAJPUY010000008.1"/>
</dbReference>
<dbReference type="InterPro" id="IPR005119">
    <property type="entry name" value="LysR_subst-bd"/>
</dbReference>
<dbReference type="PROSITE" id="PS50931">
    <property type="entry name" value="HTH_LYSR"/>
    <property type="match status" value="1"/>
</dbReference>
<comment type="similarity">
    <text evidence="1">Belongs to the LysR transcriptional regulatory family.</text>
</comment>
<feature type="domain" description="HTH lysR-type" evidence="5">
    <location>
        <begin position="3"/>
        <end position="60"/>
    </location>
</feature>
<accession>A0A916ISM4</accession>
<proteinExistence type="inferred from homology"/>
<evidence type="ECO:0000256" key="2">
    <source>
        <dbReference type="ARBA" id="ARBA00023015"/>
    </source>
</evidence>
<gene>
    <name evidence="6" type="primary">cynR_7</name>
    <name evidence="6" type="ORF">LMG31506_02646</name>
</gene>
<dbReference type="PANTHER" id="PTHR30419:SF2">
    <property type="entry name" value="LYSR FAMILY TRANSCRIPTIONAL REGULATOR"/>
    <property type="match status" value="1"/>
</dbReference>
<evidence type="ECO:0000256" key="4">
    <source>
        <dbReference type="ARBA" id="ARBA00023163"/>
    </source>
</evidence>
<evidence type="ECO:0000313" key="7">
    <source>
        <dbReference type="Proteomes" id="UP000672934"/>
    </source>
</evidence>
<organism evidence="6 7">
    <name type="scientific">Cupriavidus yeoncheonensis</name>
    <dbReference type="NCBI Taxonomy" id="1462994"/>
    <lineage>
        <taxon>Bacteria</taxon>
        <taxon>Pseudomonadati</taxon>
        <taxon>Pseudomonadota</taxon>
        <taxon>Betaproteobacteria</taxon>
        <taxon>Burkholderiales</taxon>
        <taxon>Burkholderiaceae</taxon>
        <taxon>Cupriavidus</taxon>
    </lineage>
</organism>
<dbReference type="Proteomes" id="UP000672934">
    <property type="component" value="Unassembled WGS sequence"/>
</dbReference>